<sequence>MQPCIVNRSTKHCVKNFEVSDDFYPGSMNTDSECLGDLDAETSLANQAQCADYMEHLQYNSQPATYLERSKKMYFKYIPDRPRMTKVVYVQKIISNITHLDVILIRRNSGKSEFPIHGQPHTLVKGLIYLMHEKRISDLNLVLLSIDSHNPKKNYLNAILWEELHV</sequence>
<accession>A0A8X6N2Q0</accession>
<dbReference type="AlphaFoldDB" id="A0A8X6N2Q0"/>
<proteinExistence type="predicted"/>
<dbReference type="Proteomes" id="UP000887013">
    <property type="component" value="Unassembled WGS sequence"/>
</dbReference>
<evidence type="ECO:0000313" key="1">
    <source>
        <dbReference type="EMBL" id="GFS91078.1"/>
    </source>
</evidence>
<evidence type="ECO:0000313" key="2">
    <source>
        <dbReference type="Proteomes" id="UP000887013"/>
    </source>
</evidence>
<name>A0A8X6N2Q0_NEPPI</name>
<comment type="caution">
    <text evidence="1">The sequence shown here is derived from an EMBL/GenBank/DDBJ whole genome shotgun (WGS) entry which is preliminary data.</text>
</comment>
<organism evidence="1 2">
    <name type="scientific">Nephila pilipes</name>
    <name type="common">Giant wood spider</name>
    <name type="synonym">Nephila maculata</name>
    <dbReference type="NCBI Taxonomy" id="299642"/>
    <lineage>
        <taxon>Eukaryota</taxon>
        <taxon>Metazoa</taxon>
        <taxon>Ecdysozoa</taxon>
        <taxon>Arthropoda</taxon>
        <taxon>Chelicerata</taxon>
        <taxon>Arachnida</taxon>
        <taxon>Araneae</taxon>
        <taxon>Araneomorphae</taxon>
        <taxon>Entelegynae</taxon>
        <taxon>Araneoidea</taxon>
        <taxon>Nephilidae</taxon>
        <taxon>Nephila</taxon>
    </lineage>
</organism>
<protein>
    <submittedName>
        <fullName evidence="1">Uncharacterized protein</fullName>
    </submittedName>
</protein>
<dbReference type="EMBL" id="BMAW01099664">
    <property type="protein sequence ID" value="GFS91078.1"/>
    <property type="molecule type" value="Genomic_DNA"/>
</dbReference>
<gene>
    <name evidence="1" type="ORF">NPIL_691331</name>
</gene>
<reference evidence="1" key="1">
    <citation type="submission" date="2020-08" db="EMBL/GenBank/DDBJ databases">
        <title>Multicomponent nature underlies the extraordinary mechanical properties of spider dragline silk.</title>
        <authorList>
            <person name="Kono N."/>
            <person name="Nakamura H."/>
            <person name="Mori M."/>
            <person name="Yoshida Y."/>
            <person name="Ohtoshi R."/>
            <person name="Malay A.D."/>
            <person name="Moran D.A.P."/>
            <person name="Tomita M."/>
            <person name="Numata K."/>
            <person name="Arakawa K."/>
        </authorList>
    </citation>
    <scope>NUCLEOTIDE SEQUENCE</scope>
</reference>
<keyword evidence="2" id="KW-1185">Reference proteome</keyword>